<proteinExistence type="predicted"/>
<reference evidence="1 2" key="1">
    <citation type="submission" date="2020-04" db="EMBL/GenBank/DDBJ databases">
        <title>Salinimonas sp. HHU 13199.</title>
        <authorList>
            <person name="Cui X."/>
            <person name="Zhang D."/>
        </authorList>
    </citation>
    <scope>NUCLEOTIDE SEQUENCE [LARGE SCALE GENOMIC DNA]</scope>
    <source>
        <strain evidence="1 2">HHU 13199</strain>
    </source>
</reference>
<keyword evidence="2" id="KW-1185">Reference proteome</keyword>
<organism evidence="1 2">
    <name type="scientific">Salinimonas profundi</name>
    <dbReference type="NCBI Taxonomy" id="2729140"/>
    <lineage>
        <taxon>Bacteria</taxon>
        <taxon>Pseudomonadati</taxon>
        <taxon>Pseudomonadota</taxon>
        <taxon>Gammaproteobacteria</taxon>
        <taxon>Alteromonadales</taxon>
        <taxon>Alteromonadaceae</taxon>
        <taxon>Alteromonas/Salinimonas group</taxon>
        <taxon>Salinimonas</taxon>
    </lineage>
</organism>
<dbReference type="SUPFAM" id="SSF53448">
    <property type="entry name" value="Nucleotide-diphospho-sugar transferases"/>
    <property type="match status" value="1"/>
</dbReference>
<accession>A0ABR8LGA5</accession>
<protein>
    <recommendedName>
        <fullName evidence="3">Glycosyltransferase</fullName>
    </recommendedName>
</protein>
<dbReference type="InterPro" id="IPR029044">
    <property type="entry name" value="Nucleotide-diphossugar_trans"/>
</dbReference>
<sequence length="288" mass="32869">MKVSIFTLVKNRTSQLKNLIHHLEQCSPLPDELNVIWMRSPNGLSLSKSEHFQINHKFISHDSIPIAKAKNKGLTSASFPLIGHINVDMLPPRDFIAKHTCKAKLGSITIPSLYIAIKEESLYRGYDALTLDLSKNMLPCNLYQKYEDGLNRSLYFINRKDAEKSGGYDEALEGTGVNDEDFFEKCIRMGLRIEKVHEAIFCQYRANYFCPLNHCLDFIHNASIFHKKWGYYPNLSILSKFVEYGVISSDFRQTGIHVKRMPTSEEINQSINLSLKGPLTKQPLEAAI</sequence>
<gene>
    <name evidence="1" type="ORF">HHX48_00015</name>
</gene>
<name>A0ABR8LGA5_9ALTE</name>
<dbReference type="Proteomes" id="UP000624419">
    <property type="component" value="Unassembled WGS sequence"/>
</dbReference>
<comment type="caution">
    <text evidence="1">The sequence shown here is derived from an EMBL/GenBank/DDBJ whole genome shotgun (WGS) entry which is preliminary data.</text>
</comment>
<dbReference type="RefSeq" id="WP_191021609.1">
    <property type="nucleotide sequence ID" value="NZ_JABBXD010000001.1"/>
</dbReference>
<evidence type="ECO:0008006" key="3">
    <source>
        <dbReference type="Google" id="ProtNLM"/>
    </source>
</evidence>
<evidence type="ECO:0000313" key="2">
    <source>
        <dbReference type="Proteomes" id="UP000624419"/>
    </source>
</evidence>
<dbReference type="Gene3D" id="3.90.550.10">
    <property type="entry name" value="Spore Coat Polysaccharide Biosynthesis Protein SpsA, Chain A"/>
    <property type="match status" value="1"/>
</dbReference>
<dbReference type="EMBL" id="JABBXD010000001">
    <property type="protein sequence ID" value="MBD3584121.1"/>
    <property type="molecule type" value="Genomic_DNA"/>
</dbReference>
<evidence type="ECO:0000313" key="1">
    <source>
        <dbReference type="EMBL" id="MBD3584121.1"/>
    </source>
</evidence>